<evidence type="ECO:0000256" key="1">
    <source>
        <dbReference type="ARBA" id="ARBA00022801"/>
    </source>
</evidence>
<gene>
    <name evidence="4" type="ORF">OV079_00535</name>
</gene>
<keyword evidence="5" id="KW-1185">Reference proteome</keyword>
<dbReference type="Pfam" id="PF01738">
    <property type="entry name" value="DLH"/>
    <property type="match status" value="1"/>
</dbReference>
<dbReference type="Gene3D" id="3.40.50.1820">
    <property type="entry name" value="alpha/beta hydrolase"/>
    <property type="match status" value="1"/>
</dbReference>
<feature type="chain" id="PRO_5040863301" evidence="2">
    <location>
        <begin position="30"/>
        <end position="269"/>
    </location>
</feature>
<protein>
    <submittedName>
        <fullName evidence="4">Dienelactone hydrolase family protein</fullName>
    </submittedName>
</protein>
<dbReference type="AlphaFoldDB" id="A0A9X3IU59"/>
<dbReference type="PANTHER" id="PTHR22946">
    <property type="entry name" value="DIENELACTONE HYDROLASE DOMAIN-CONTAINING PROTEIN-RELATED"/>
    <property type="match status" value="1"/>
</dbReference>
<dbReference type="RefSeq" id="WP_267765605.1">
    <property type="nucleotide sequence ID" value="NZ_JAPNKE010000002.1"/>
</dbReference>
<feature type="signal peptide" evidence="2">
    <location>
        <begin position="1"/>
        <end position="29"/>
    </location>
</feature>
<dbReference type="EMBL" id="JAPNKE010000002">
    <property type="protein sequence ID" value="MCY1004076.1"/>
    <property type="molecule type" value="Genomic_DNA"/>
</dbReference>
<proteinExistence type="predicted"/>
<dbReference type="Proteomes" id="UP001150924">
    <property type="component" value="Unassembled WGS sequence"/>
</dbReference>
<evidence type="ECO:0000259" key="3">
    <source>
        <dbReference type="Pfam" id="PF01738"/>
    </source>
</evidence>
<name>A0A9X3IU59_9BACT</name>
<feature type="domain" description="Dienelactone hydrolase" evidence="3">
    <location>
        <begin position="50"/>
        <end position="246"/>
    </location>
</feature>
<organism evidence="4 5">
    <name type="scientific">Nannocystis pusilla</name>
    <dbReference type="NCBI Taxonomy" id="889268"/>
    <lineage>
        <taxon>Bacteria</taxon>
        <taxon>Pseudomonadati</taxon>
        <taxon>Myxococcota</taxon>
        <taxon>Polyangia</taxon>
        <taxon>Nannocystales</taxon>
        <taxon>Nannocystaceae</taxon>
        <taxon>Nannocystis</taxon>
    </lineage>
</organism>
<accession>A0A9X3IU59</accession>
<dbReference type="SUPFAM" id="SSF53474">
    <property type="entry name" value="alpha/beta-Hydrolases"/>
    <property type="match status" value="1"/>
</dbReference>
<dbReference type="PANTHER" id="PTHR22946:SF9">
    <property type="entry name" value="POLYKETIDE TRANSFERASE AF380"/>
    <property type="match status" value="1"/>
</dbReference>
<dbReference type="InterPro" id="IPR002925">
    <property type="entry name" value="Dienelactn_hydro"/>
</dbReference>
<evidence type="ECO:0000313" key="4">
    <source>
        <dbReference type="EMBL" id="MCY1004076.1"/>
    </source>
</evidence>
<evidence type="ECO:0000256" key="2">
    <source>
        <dbReference type="SAM" id="SignalP"/>
    </source>
</evidence>
<sequence>MLRRIAGVTRSRSLAALCAWWFASAPALAAAEQPALVEFNSDDRQDTSLAGYLYRPAGPGPFPAVIALHGCSGLFSTESPKRLSARHDDWAQRLVRQGYVVFFPDSFRSRGVDNVCKTRPRPVSVGRRARDVQGAIAWLARQPFVDGQRLALLGWSHGATSVLLLADRRRPPGVEVRKAVAFYPGCQRFLADRSWRPRIPLTILIGAEDDWTPAEPCRRLAQRFPRMIDLVEYPGAFHGFDAPAQPLRPHTGLAFTASGTGEAHAGTEP</sequence>
<evidence type="ECO:0000313" key="5">
    <source>
        <dbReference type="Proteomes" id="UP001150924"/>
    </source>
</evidence>
<reference evidence="4" key="1">
    <citation type="submission" date="2022-11" db="EMBL/GenBank/DDBJ databases">
        <title>Minimal conservation of predation-associated metabolite biosynthetic gene clusters underscores biosynthetic potential of Myxococcota including descriptions for ten novel species: Archangium lansinium sp. nov., Myxococcus landrumus sp. nov., Nannocystis bai.</title>
        <authorList>
            <person name="Ahearne A."/>
            <person name="Stevens C."/>
            <person name="Phillips K."/>
        </authorList>
    </citation>
    <scope>NUCLEOTIDE SEQUENCE</scope>
    <source>
        <strain evidence="4">Na p29</strain>
    </source>
</reference>
<keyword evidence="2" id="KW-0732">Signal</keyword>
<keyword evidence="1 4" id="KW-0378">Hydrolase</keyword>
<comment type="caution">
    <text evidence="4">The sequence shown here is derived from an EMBL/GenBank/DDBJ whole genome shotgun (WGS) entry which is preliminary data.</text>
</comment>
<dbReference type="InterPro" id="IPR050261">
    <property type="entry name" value="FrsA_esterase"/>
</dbReference>
<dbReference type="InterPro" id="IPR029058">
    <property type="entry name" value="AB_hydrolase_fold"/>
</dbReference>
<dbReference type="GO" id="GO:0052689">
    <property type="term" value="F:carboxylic ester hydrolase activity"/>
    <property type="evidence" value="ECO:0007669"/>
    <property type="project" value="UniProtKB-ARBA"/>
</dbReference>